<evidence type="ECO:0000313" key="2">
    <source>
        <dbReference type="Proteomes" id="UP001374535"/>
    </source>
</evidence>
<evidence type="ECO:0000313" key="1">
    <source>
        <dbReference type="EMBL" id="WVZ22646.1"/>
    </source>
</evidence>
<dbReference type="EMBL" id="CP144700">
    <property type="protein sequence ID" value="WVZ22646.1"/>
    <property type="molecule type" value="Genomic_DNA"/>
</dbReference>
<gene>
    <name evidence="1" type="ORF">V8G54_001190</name>
</gene>
<protein>
    <submittedName>
        <fullName evidence="1">Uncharacterized protein</fullName>
    </submittedName>
</protein>
<sequence length="116" mass="12344">MEVASTASSFALNKPIMALPSSSRTVTPIRAMSSSTSSVRTSLSTNFVAPRSLISSASSHFSGYKLRPSSLNPASFGGSNAKRGVITMVPFYHLSSSALHIRVCDFGFELDKRLAI</sequence>
<reference evidence="1 2" key="1">
    <citation type="journal article" date="2023" name="Life. Sci Alliance">
        <title>Evolutionary insights into 3D genome organization and epigenetic landscape of Vigna mungo.</title>
        <authorList>
            <person name="Junaid A."/>
            <person name="Singh B."/>
            <person name="Bhatia S."/>
        </authorList>
    </citation>
    <scope>NUCLEOTIDE SEQUENCE [LARGE SCALE GENOMIC DNA]</scope>
    <source>
        <strain evidence="1">Urdbean</strain>
    </source>
</reference>
<dbReference type="AlphaFoldDB" id="A0AAQ3P5Y9"/>
<name>A0AAQ3P5Y9_VIGMU</name>
<keyword evidence="2" id="KW-1185">Reference proteome</keyword>
<accession>A0AAQ3P5Y9</accession>
<proteinExistence type="predicted"/>
<dbReference type="Proteomes" id="UP001374535">
    <property type="component" value="Chromosome 1"/>
</dbReference>
<organism evidence="1 2">
    <name type="scientific">Vigna mungo</name>
    <name type="common">Black gram</name>
    <name type="synonym">Phaseolus mungo</name>
    <dbReference type="NCBI Taxonomy" id="3915"/>
    <lineage>
        <taxon>Eukaryota</taxon>
        <taxon>Viridiplantae</taxon>
        <taxon>Streptophyta</taxon>
        <taxon>Embryophyta</taxon>
        <taxon>Tracheophyta</taxon>
        <taxon>Spermatophyta</taxon>
        <taxon>Magnoliopsida</taxon>
        <taxon>eudicotyledons</taxon>
        <taxon>Gunneridae</taxon>
        <taxon>Pentapetalae</taxon>
        <taxon>rosids</taxon>
        <taxon>fabids</taxon>
        <taxon>Fabales</taxon>
        <taxon>Fabaceae</taxon>
        <taxon>Papilionoideae</taxon>
        <taxon>50 kb inversion clade</taxon>
        <taxon>NPAAA clade</taxon>
        <taxon>indigoferoid/millettioid clade</taxon>
        <taxon>Phaseoleae</taxon>
        <taxon>Vigna</taxon>
    </lineage>
</organism>